<sequence length="693" mass="76110">MAPTKNKKQSNNAAESSSKSVVAEKKTPKALKAKRKLVKKFSHLNSEQSNNAAESSSKSVVAEEKTPKALKAKRKLVKKFSHLNSEQSNNAAESSSKRVVAEEKTSKALKAKRKLVKKFSHLDCAQTKEAEISPQVQARKKDKKAKDGNEGNHVGGKDVKAKRKLVKKFSHLNSAQTKEAEISPQVQARNKDEKAKDGNEGNHDGGKDANGSQNKNPGNKEMENMSGRCGEVNKDEKTKKNLGLNGGSGEVNNKDIKTVNSRGGMIFMCNAKTKADCFRYRVMGVQASKQDVVMGVKPGLKIFLFDFDLKLMYGIYEASSAGGMRLEPAAFGGGFPAQVPFKIHKGCIPLPEKVFKNAIKDNYDERTRKFKTELTVTQVEKLMELFRPTPLLEPALIPVVQDPVAQPVNQSGAAPPLYGAHYNSSKPARNFSPHDHQRQQFADHFVMPREVSHHPNFLTEKDYRTHGLQPAKHLQTSTSAVHVNHKLEHYGFQQAKHLQLSTSAIHVNPKLDHYGSEQGMPQLLRDPASVRGDAAFARSGHVYSDPVFPSEREYRGYSLKSFHGQPVTVAPAVASSNTVAAAVDHSLLKNVNPYDESTTSLVNRYLSMPRATIAPGGLPLTGRQSFAGASNYVGDTRGHPGRLLAENERSCPPNAPHVLSNHGHMYQHPRYEPGKSSSVLSQYPFAGPSASRR</sequence>
<feature type="region of interest" description="Disordered" evidence="1">
    <location>
        <begin position="647"/>
        <end position="693"/>
    </location>
</feature>
<feature type="compositionally biased region" description="Basic and acidic residues" evidence="1">
    <location>
        <begin position="189"/>
        <end position="207"/>
    </location>
</feature>
<dbReference type="Proteomes" id="UP000187609">
    <property type="component" value="Unassembled WGS sequence"/>
</dbReference>
<dbReference type="OMA" id="NRMQRHR"/>
<dbReference type="PANTHER" id="PTHR46444:SF3">
    <property type="entry name" value="DCD (DEVELOPMENT AND CELL DEATH) DOMAIN PROTEIN"/>
    <property type="match status" value="1"/>
</dbReference>
<organism evidence="3 4">
    <name type="scientific">Nicotiana attenuata</name>
    <name type="common">Coyote tobacco</name>
    <dbReference type="NCBI Taxonomy" id="49451"/>
    <lineage>
        <taxon>Eukaryota</taxon>
        <taxon>Viridiplantae</taxon>
        <taxon>Streptophyta</taxon>
        <taxon>Embryophyta</taxon>
        <taxon>Tracheophyta</taxon>
        <taxon>Spermatophyta</taxon>
        <taxon>Magnoliopsida</taxon>
        <taxon>eudicotyledons</taxon>
        <taxon>Gunneridae</taxon>
        <taxon>Pentapetalae</taxon>
        <taxon>asterids</taxon>
        <taxon>lamiids</taxon>
        <taxon>Solanales</taxon>
        <taxon>Solanaceae</taxon>
        <taxon>Nicotianoideae</taxon>
        <taxon>Nicotianeae</taxon>
        <taxon>Nicotiana</taxon>
    </lineage>
</organism>
<feature type="compositionally biased region" description="Basic residues" evidence="1">
    <location>
        <begin position="160"/>
        <end position="170"/>
    </location>
</feature>
<dbReference type="Pfam" id="PF10539">
    <property type="entry name" value="Dev_Cell_Death"/>
    <property type="match status" value="1"/>
</dbReference>
<reference evidence="3" key="1">
    <citation type="submission" date="2016-11" db="EMBL/GenBank/DDBJ databases">
        <title>The genome of Nicotiana attenuata.</title>
        <authorList>
            <person name="Xu S."/>
            <person name="Brockmoeller T."/>
            <person name="Gaquerel E."/>
            <person name="Navarro A."/>
            <person name="Kuhl H."/>
            <person name="Gase K."/>
            <person name="Ling Z."/>
            <person name="Zhou W."/>
            <person name="Kreitzer C."/>
            <person name="Stanke M."/>
            <person name="Tang H."/>
            <person name="Lyons E."/>
            <person name="Pandey P."/>
            <person name="Pandey S.P."/>
            <person name="Timmermann B."/>
            <person name="Baldwin I.T."/>
        </authorList>
    </citation>
    <scope>NUCLEOTIDE SEQUENCE [LARGE SCALE GENOMIC DNA]</scope>
    <source>
        <strain evidence="3">UT</strain>
    </source>
</reference>
<feature type="compositionally biased region" description="Basic and acidic residues" evidence="1">
    <location>
        <begin position="144"/>
        <end position="159"/>
    </location>
</feature>
<dbReference type="Gramene" id="OIT06948">
    <property type="protein sequence ID" value="OIT06948"/>
    <property type="gene ID" value="A4A49_25342"/>
</dbReference>
<feature type="compositionally biased region" description="Basic and acidic residues" evidence="1">
    <location>
        <begin position="95"/>
        <end position="106"/>
    </location>
</feature>
<dbReference type="SMART" id="SM00767">
    <property type="entry name" value="DCD"/>
    <property type="match status" value="1"/>
</dbReference>
<feature type="compositionally biased region" description="Low complexity" evidence="1">
    <location>
        <begin position="9"/>
        <end position="21"/>
    </location>
</feature>
<proteinExistence type="predicted"/>
<feature type="compositionally biased region" description="Low complexity" evidence="1">
    <location>
        <begin position="84"/>
        <end position="94"/>
    </location>
</feature>
<evidence type="ECO:0000256" key="1">
    <source>
        <dbReference type="SAM" id="MobiDB-lite"/>
    </source>
</evidence>
<feature type="domain" description="DCD" evidence="2">
    <location>
        <begin position="260"/>
        <end position="388"/>
    </location>
</feature>
<feature type="compositionally biased region" description="Basic residues" evidence="1">
    <location>
        <begin position="107"/>
        <end position="119"/>
    </location>
</feature>
<dbReference type="InterPro" id="IPR013989">
    <property type="entry name" value="Dev_and_cell_death_domain"/>
</dbReference>
<feature type="region of interest" description="Disordered" evidence="1">
    <location>
        <begin position="1"/>
        <end position="250"/>
    </location>
</feature>
<dbReference type="EMBL" id="MJEQ01037184">
    <property type="protein sequence ID" value="OIT06948.1"/>
    <property type="molecule type" value="Genomic_DNA"/>
</dbReference>
<feature type="compositionally biased region" description="Basic residues" evidence="1">
    <location>
        <begin position="68"/>
        <end position="81"/>
    </location>
</feature>
<keyword evidence="4" id="KW-1185">Reference proteome</keyword>
<evidence type="ECO:0000259" key="2">
    <source>
        <dbReference type="PROSITE" id="PS51222"/>
    </source>
</evidence>
<accession>A0A1J6IRT1</accession>
<dbReference type="PROSITE" id="PS51222">
    <property type="entry name" value="DCD"/>
    <property type="match status" value="1"/>
</dbReference>
<evidence type="ECO:0000313" key="3">
    <source>
        <dbReference type="EMBL" id="OIT06948.1"/>
    </source>
</evidence>
<comment type="caution">
    <text evidence="3">The sequence shown here is derived from an EMBL/GenBank/DDBJ whole genome shotgun (WGS) entry which is preliminary data.</text>
</comment>
<dbReference type="OrthoDB" id="1920894at2759"/>
<gene>
    <name evidence="3" type="primary">B2_1</name>
    <name evidence="3" type="ORF">A4A49_25342</name>
</gene>
<dbReference type="PANTHER" id="PTHR46444">
    <property type="entry name" value="DCD (DEVELOPMENT AND CELL DEATH) DOMAIN PROTEIN-RELATED"/>
    <property type="match status" value="1"/>
</dbReference>
<dbReference type="STRING" id="49451.A0A1J6IRT1"/>
<dbReference type="GeneID" id="109215220"/>
<dbReference type="AlphaFoldDB" id="A0A1J6IRT1"/>
<protein>
    <submittedName>
        <fullName evidence="3">B2 protein</fullName>
    </submittedName>
</protein>
<feature type="compositionally biased region" description="Basic residues" evidence="1">
    <location>
        <begin position="28"/>
        <end position="42"/>
    </location>
</feature>
<name>A0A1J6IRT1_NICAT</name>
<dbReference type="KEGG" id="nau:109215220"/>
<feature type="compositionally biased region" description="Low complexity" evidence="1">
    <location>
        <begin position="45"/>
        <end position="60"/>
    </location>
</feature>
<evidence type="ECO:0000313" key="4">
    <source>
        <dbReference type="Proteomes" id="UP000187609"/>
    </source>
</evidence>